<dbReference type="OrthoDB" id="448954at2759"/>
<keyword evidence="4 9" id="KW-0732">Signal</keyword>
<evidence type="ECO:0000256" key="5">
    <source>
        <dbReference type="ARBA" id="ARBA00022734"/>
    </source>
</evidence>
<feature type="compositionally biased region" description="Basic and acidic residues" evidence="8">
    <location>
        <begin position="358"/>
        <end position="372"/>
    </location>
</feature>
<organism evidence="11 12">
    <name type="scientific">Phanerochaete sordida</name>
    <dbReference type="NCBI Taxonomy" id="48140"/>
    <lineage>
        <taxon>Eukaryota</taxon>
        <taxon>Fungi</taxon>
        <taxon>Dikarya</taxon>
        <taxon>Basidiomycota</taxon>
        <taxon>Agaricomycotina</taxon>
        <taxon>Agaricomycetes</taxon>
        <taxon>Polyporales</taxon>
        <taxon>Phanerochaetaceae</taxon>
        <taxon>Phanerochaete</taxon>
    </lineage>
</organism>
<feature type="compositionally biased region" description="Basic and acidic residues" evidence="8">
    <location>
        <begin position="432"/>
        <end position="462"/>
    </location>
</feature>
<dbReference type="InterPro" id="IPR044865">
    <property type="entry name" value="MRH_dom"/>
</dbReference>
<evidence type="ECO:0000313" key="11">
    <source>
        <dbReference type="EMBL" id="GJE90848.1"/>
    </source>
</evidence>
<feature type="signal peptide" evidence="9">
    <location>
        <begin position="1"/>
        <end position="21"/>
    </location>
</feature>
<evidence type="ECO:0000256" key="2">
    <source>
        <dbReference type="ARBA" id="ARBA00009918"/>
    </source>
</evidence>
<keyword evidence="7" id="KW-1015">Disulfide bond</keyword>
<evidence type="ECO:0000256" key="6">
    <source>
        <dbReference type="ARBA" id="ARBA00022824"/>
    </source>
</evidence>
<dbReference type="Proteomes" id="UP000703269">
    <property type="component" value="Unassembled WGS sequence"/>
</dbReference>
<dbReference type="Gene3D" id="2.70.130.10">
    <property type="entry name" value="Mannose-6-phosphate receptor binding domain"/>
    <property type="match status" value="1"/>
</dbReference>
<sequence>MRPALVYSAILPASLWTLVTARFHNSLVPEDPYAFPKYRVTFLNGHPVLNETAQRWIQQGLSGGELEFLDQPWGEDAQWRTPPVKSIDGTRQDEDTAAAQPEPPSYKLELMKMGPRDSYLCLIPPPPLDNTSAPVEEPTTDVTPVHSWSLLQPLAGSCLYHKQGWFTYAYCHNSHVRQFHELARPPNQRPGEYRPVEDTEWEAYTLGRAPPTPEPGADLTVAQEAAIAANVELARSAGSRYLVQRWSDGTYCEKIGRKREIEIQFHCSMTMTDTILFVKETQTCKYVLHIATPRLCGEPGFRSRRDAREEAYIRCREVVSPEQLARMDRTLPEADQPIKMPPRADKPVLAPAPPAANEQDKASEKDGKASKNEAIRRALEKLVSGGDLKAGEVTIIDDGDDEVIIEFLDLGDDDYEGQASLHELLRSAGLDIRTDPHPDDSDEDERREGHHEEHEAYVRDEL</sequence>
<dbReference type="GO" id="GO:0030970">
    <property type="term" value="P:retrograde protein transport, ER to cytosol"/>
    <property type="evidence" value="ECO:0007669"/>
    <property type="project" value="TreeGrafter"/>
</dbReference>
<feature type="chain" id="PRO_5040184717" description="Protein OS-9 homolog" evidence="9">
    <location>
        <begin position="22"/>
        <end position="462"/>
    </location>
</feature>
<dbReference type="GO" id="GO:0005789">
    <property type="term" value="C:endoplasmic reticulum membrane"/>
    <property type="evidence" value="ECO:0007669"/>
    <property type="project" value="UniProtKB-SubCell"/>
</dbReference>
<keyword evidence="12" id="KW-1185">Reference proteome</keyword>
<dbReference type="AlphaFoldDB" id="A0A9P3G9L8"/>
<evidence type="ECO:0000313" key="12">
    <source>
        <dbReference type="Proteomes" id="UP000703269"/>
    </source>
</evidence>
<feature type="domain" description="MRH" evidence="10">
    <location>
        <begin position="156"/>
        <end position="298"/>
    </location>
</feature>
<reference evidence="11 12" key="1">
    <citation type="submission" date="2021-08" db="EMBL/GenBank/DDBJ databases">
        <title>Draft Genome Sequence of Phanerochaete sordida strain YK-624.</title>
        <authorList>
            <person name="Mori T."/>
            <person name="Dohra H."/>
            <person name="Suzuki T."/>
            <person name="Kawagishi H."/>
            <person name="Hirai H."/>
        </authorList>
    </citation>
    <scope>NUCLEOTIDE SEQUENCE [LARGE SCALE GENOMIC DNA]</scope>
    <source>
        <strain evidence="11 12">YK-624</strain>
    </source>
</reference>
<comment type="caution">
    <text evidence="11">The sequence shown here is derived from an EMBL/GenBank/DDBJ whole genome shotgun (WGS) entry which is preliminary data.</text>
</comment>
<protein>
    <recommendedName>
        <fullName evidence="3">Protein OS-9 homolog</fullName>
    </recommendedName>
</protein>
<dbReference type="PROSITE" id="PS51914">
    <property type="entry name" value="MRH"/>
    <property type="match status" value="1"/>
</dbReference>
<comment type="similarity">
    <text evidence="2">Belongs to the OS-9 family.</text>
</comment>
<accession>A0A9P3G9L8</accession>
<dbReference type="InterPro" id="IPR045149">
    <property type="entry name" value="OS-9-like"/>
</dbReference>
<feature type="region of interest" description="Disordered" evidence="8">
    <location>
        <begin position="79"/>
        <end position="104"/>
    </location>
</feature>
<dbReference type="PANTHER" id="PTHR15414">
    <property type="entry name" value="OS-9-RELATED"/>
    <property type="match status" value="1"/>
</dbReference>
<feature type="region of interest" description="Disordered" evidence="8">
    <location>
        <begin position="328"/>
        <end position="372"/>
    </location>
</feature>
<evidence type="ECO:0000256" key="9">
    <source>
        <dbReference type="SAM" id="SignalP"/>
    </source>
</evidence>
<evidence type="ECO:0000256" key="4">
    <source>
        <dbReference type="ARBA" id="ARBA00022729"/>
    </source>
</evidence>
<evidence type="ECO:0000259" key="10">
    <source>
        <dbReference type="PROSITE" id="PS51914"/>
    </source>
</evidence>
<dbReference type="GO" id="GO:0030968">
    <property type="term" value="P:endoplasmic reticulum unfolded protein response"/>
    <property type="evidence" value="ECO:0007669"/>
    <property type="project" value="InterPro"/>
</dbReference>
<dbReference type="SUPFAM" id="SSF50911">
    <property type="entry name" value="Mannose 6-phosphate receptor domain"/>
    <property type="match status" value="1"/>
</dbReference>
<keyword evidence="5" id="KW-0430">Lectin</keyword>
<proteinExistence type="inferred from homology"/>
<dbReference type="GO" id="GO:0005788">
    <property type="term" value="C:endoplasmic reticulum lumen"/>
    <property type="evidence" value="ECO:0007669"/>
    <property type="project" value="TreeGrafter"/>
</dbReference>
<evidence type="ECO:0000256" key="3">
    <source>
        <dbReference type="ARBA" id="ARBA00018727"/>
    </source>
</evidence>
<dbReference type="InterPro" id="IPR009011">
    <property type="entry name" value="Man6P_isomerase_rcpt-bd_dom_sf"/>
</dbReference>
<dbReference type="GO" id="GO:0030246">
    <property type="term" value="F:carbohydrate binding"/>
    <property type="evidence" value="ECO:0007669"/>
    <property type="project" value="UniProtKB-KW"/>
</dbReference>
<name>A0A9P3G9L8_9APHY</name>
<dbReference type="Pfam" id="PF07915">
    <property type="entry name" value="PRKCSH"/>
    <property type="match status" value="1"/>
</dbReference>
<comment type="subcellular location">
    <subcellularLocation>
        <location evidence="1">Endoplasmic reticulum membrane</location>
        <topology evidence="1">Peripheral membrane protein</topology>
        <orientation evidence="1">Lumenal side</orientation>
    </subcellularLocation>
</comment>
<keyword evidence="6" id="KW-0256">Endoplasmic reticulum</keyword>
<gene>
    <name evidence="11" type="ORF">PsYK624_069920</name>
</gene>
<dbReference type="InterPro" id="IPR012913">
    <property type="entry name" value="OS9-like_dom"/>
</dbReference>
<dbReference type="EMBL" id="BPQB01000018">
    <property type="protein sequence ID" value="GJE90848.1"/>
    <property type="molecule type" value="Genomic_DNA"/>
</dbReference>
<dbReference type="PANTHER" id="PTHR15414:SF0">
    <property type="entry name" value="ENDOPLASMIC RETICULUM LECTIN 1"/>
    <property type="match status" value="1"/>
</dbReference>
<evidence type="ECO:0000256" key="1">
    <source>
        <dbReference type="ARBA" id="ARBA00004367"/>
    </source>
</evidence>
<evidence type="ECO:0000256" key="8">
    <source>
        <dbReference type="SAM" id="MobiDB-lite"/>
    </source>
</evidence>
<feature type="region of interest" description="Disordered" evidence="8">
    <location>
        <begin position="427"/>
        <end position="462"/>
    </location>
</feature>
<evidence type="ECO:0000256" key="7">
    <source>
        <dbReference type="ARBA" id="ARBA00023157"/>
    </source>
</evidence>